<feature type="transmembrane region" description="Helical" evidence="1">
    <location>
        <begin position="198"/>
        <end position="218"/>
    </location>
</feature>
<evidence type="ECO:0000313" key="3">
    <source>
        <dbReference type="Proteomes" id="UP000541444"/>
    </source>
</evidence>
<protein>
    <submittedName>
        <fullName evidence="2">Uncharacterized protein</fullName>
    </submittedName>
</protein>
<accession>A0A7J7LAH1</accession>
<dbReference type="EMBL" id="JACGCM010002459">
    <property type="protein sequence ID" value="KAF6139666.1"/>
    <property type="molecule type" value="Genomic_DNA"/>
</dbReference>
<feature type="transmembrane region" description="Helical" evidence="1">
    <location>
        <begin position="161"/>
        <end position="186"/>
    </location>
</feature>
<gene>
    <name evidence="2" type="ORF">GIB67_002471</name>
</gene>
<evidence type="ECO:0000256" key="1">
    <source>
        <dbReference type="SAM" id="Phobius"/>
    </source>
</evidence>
<dbReference type="AlphaFoldDB" id="A0A7J7LAH1"/>
<dbReference type="Proteomes" id="UP000541444">
    <property type="component" value="Unassembled WGS sequence"/>
</dbReference>
<sequence>MASTTTISQISCYSSLNRNSKLQIRRRSLVVSIPFQSKVNPNFNLYLLTLVIINQTLDPKSKQNTMIISVGEAHLGTVFGYAPSTLRRCSHYESITASMHVEGDGKGKSSSQYGTVAEELIRAAKIHNFCLGIPFGVVVIIEGIIEYLFSKNTARLKTAIYGAGLLFSTLTSFILNLAAMVALLIVRQYINYSMTKQVFPAAFYAALSASMICFYSYVRVSRGNPPPKKLKFASSSPS</sequence>
<comment type="caution">
    <text evidence="2">The sequence shown here is derived from an EMBL/GenBank/DDBJ whole genome shotgun (WGS) entry which is preliminary data.</text>
</comment>
<keyword evidence="3" id="KW-1185">Reference proteome</keyword>
<reference evidence="2 3" key="1">
    <citation type="journal article" date="2020" name="IScience">
        <title>Genome Sequencing of the Endangered Kingdonia uniflora (Circaeasteraceae, Ranunculales) Reveals Potential Mechanisms of Evolutionary Specialization.</title>
        <authorList>
            <person name="Sun Y."/>
            <person name="Deng T."/>
            <person name="Zhang A."/>
            <person name="Moore M.J."/>
            <person name="Landis J.B."/>
            <person name="Lin N."/>
            <person name="Zhang H."/>
            <person name="Zhang X."/>
            <person name="Huang J."/>
            <person name="Zhang X."/>
            <person name="Sun H."/>
            <person name="Wang H."/>
        </authorList>
    </citation>
    <scope>NUCLEOTIDE SEQUENCE [LARGE SCALE GENOMIC DNA]</scope>
    <source>
        <strain evidence="2">TB1705</strain>
        <tissue evidence="2">Leaf</tissue>
    </source>
</reference>
<name>A0A7J7LAH1_9MAGN</name>
<organism evidence="2 3">
    <name type="scientific">Kingdonia uniflora</name>
    <dbReference type="NCBI Taxonomy" id="39325"/>
    <lineage>
        <taxon>Eukaryota</taxon>
        <taxon>Viridiplantae</taxon>
        <taxon>Streptophyta</taxon>
        <taxon>Embryophyta</taxon>
        <taxon>Tracheophyta</taxon>
        <taxon>Spermatophyta</taxon>
        <taxon>Magnoliopsida</taxon>
        <taxon>Ranunculales</taxon>
        <taxon>Circaeasteraceae</taxon>
        <taxon>Kingdonia</taxon>
    </lineage>
</organism>
<dbReference type="InterPro" id="IPR044890">
    <property type="entry name" value="TMEM14_sf"/>
</dbReference>
<proteinExistence type="predicted"/>
<dbReference type="OrthoDB" id="655183at2759"/>
<dbReference type="Gene3D" id="1.10.10.1740">
    <property type="entry name" value="Transmembrane protein 14-like"/>
    <property type="match status" value="1"/>
</dbReference>
<keyword evidence="1" id="KW-0472">Membrane</keyword>
<keyword evidence="1" id="KW-1133">Transmembrane helix</keyword>
<evidence type="ECO:0000313" key="2">
    <source>
        <dbReference type="EMBL" id="KAF6139666.1"/>
    </source>
</evidence>
<feature type="transmembrane region" description="Helical" evidence="1">
    <location>
        <begin position="129"/>
        <end position="149"/>
    </location>
</feature>
<keyword evidence="1" id="KW-0812">Transmembrane</keyword>